<feature type="compositionally biased region" description="Basic and acidic residues" evidence="2">
    <location>
        <begin position="2283"/>
        <end position="2295"/>
    </location>
</feature>
<feature type="region of interest" description="Disordered" evidence="2">
    <location>
        <begin position="2283"/>
        <end position="2349"/>
    </location>
</feature>
<dbReference type="STRING" id="451379.A0A0N5AD46"/>
<dbReference type="CDD" id="cd01201">
    <property type="entry name" value="PH_BEACH"/>
    <property type="match status" value="1"/>
</dbReference>
<protein>
    <submittedName>
        <fullName evidence="5">BEACH-type PH domain-containing protein</fullName>
    </submittedName>
</protein>
<keyword evidence="1" id="KW-0853">WD repeat</keyword>
<evidence type="ECO:0000313" key="4">
    <source>
        <dbReference type="Proteomes" id="UP000046393"/>
    </source>
</evidence>
<sequence>MGESERSLTMLHLRKTFSEYYGAVINGDDDANRKFERVLPLFLKIMQMYPNPEEIVGQFKELCLFAGHISRQIVLEIRARAANENTESAAESISAFFLSEESDACGWVLLNSARYIALTSSPPVIESMCKASLPSTLVKTLYLFFDLSKPIDDAAASLRQKLHSLLFSLLEHLCGFKCVGEELALRDDLFLLFAGSSCPCSSYNAICRKSAEQLLVTLISKAFSPPLVKYISAKKCIPLFLSNVFKEESLTSEERVEMIICLLCVIKDSANFSDQIICDFTQANGYTLLRNFILSNQSNEDGMRNILVMLMSVITSGSTEIEPKIPPGLIVLPTFVLPAASGSGLSVRNIEAFRVLSEIVVQSSNEKVCETAVDMVHNIYASDPANYFIVEKECSLSQIIEAMAGKTSRVQVKILELVEYVMFHLNYVPCKELIALSVFLKTQTSANELCSCILVLQSLFRILSANSLLKDAFREVGLMETFAWIIERTLNQSEKKLALLGTDLTTLLVSGNNANAKIFRESVRPKLLLDIISCETDDWRMSAFLLVKQLLMQAHSEELLTEILLVLHSSPLKLSLQNFLLKLLLCALREGHKMRVMFRKVGGYLCLMSLLLSLGERLRSSMIICGDENCGETEHSVIYPETIESLNEDKLTLIESFQMIFKVLAISMRYEPSNAKYFAHEINWNSVSMALKVCGAFKEKQHEVDAVNPVWFADPISLKTQFAACYSIFQKEGLTVSEVRSLVSSTMPLSVFYICNFLRMLFNVAVDNYEKADGEIVWCRDDVFFSLDDSNDGCKIGGVVVHPGALIAVLDLLPCIMTSVHEWDAGAQTFCAVLLKNLLRLERNQQVMCQAPMSDSLLEIGKNIYKCEKHLLLSSFNYMFERLSTHSITSKNLRRFLRLGMPLCCRDLEEVEHEEPLCDGEGGSVPITRVKALVSIMTPRDQRATQEPSFVEFDMSMEGFACLLVPSLAPISGEHGGVGHGERLFPPLNGLTLSTWLFVEEFSNKRLDPHPIRLFTVFRVPANAKKSGVTNVGMLACLTIQLSSIDRSLLICTKELPMVGPDLEKEKGIGEDELVRVALADVIVTKQWFHIAIVLTRSVIKHSQVAVYINGSLQCSQKLHYVVQNIGGPTTHIVQTSETHAIIGTPPGIRLLSRLRYKIAMMTLFEEPLSAEAVYRIYQLCPHYIGNFQNIASDGLSLVSEDRICLSLSAASSAELTISQIGSMYSKADSAFIAPYLNVSPRDHSTPLRVLLNIASHALGSSRSFGAVVIGYLGMRIFVPNTVTQILDSVGGTSCLFGLIAMSTNAQELYASLKALIAAVKTNRVIAWQLESTRSYQTLAMLLEEKSDMLNSHILHLVLSLVGTLDTRRDTSVIPNMQVFEDLLCDLDVWKDANYELNRLLYEHFYELITDQGGENLKLIRHSLLPARLIARLFDTPNLIFNVNDVVFNLIAAIIQPPTESNCLLKLGQMLAATLPETDEDHYPVSIRELQDKLFEGGTKEELDKRLYFLYVRNRILNIIMNAIIHSSPANNLQFCKEIVKQLGFDWLLAFFLPGVHCGTVVLALKILLRLLQHESLLAKFREGTTNGGWLTDADSVVRNRSAVVLGFSVATHGGTVGAHIDINPELSEFNGFLALSHLLSSHYEKSECYLAMVAILFGQPITDMVFPDDFSLDMVWTKVFGLSPSSSVSEAISNVQFCLDALIPLLSMVRTSLHLAEKDSSKAVLYAFTVIQMLAFLYQNSKDVFALAHSDEFVTVLFNVLLQPNVALTNDYEKTPSTENLWFRNVLELLKRILCDDISCNHSGKPDVLLDALIEGVPECGIDRRMSSSVLTEVLILCMDHMIATDVFIGIPRSLSSNTSETAQPLSSITANFSYFSSRIVDCLWNGIYVGEPTRVLDFLFRGIALAKRYEVRGSSDTLMVSLDRAILYLLSRPIDSVQVQMSILDTLGEIITNRAIVLSPLHNETIFFGPLTHLLFMLSVTPDILPEHHGLLDHGTAQVAVCAAHVWREVCLTKKPLLESIFKRSFLCELNAARALLSHAASLQWLSFVDSQVNSTSSRNMKHFQHQLQSKITKVATGIQRLTSRKGISQSNVLFSPSLWKKSNITVEVVQMWVRVHISLIRELLNIQCSRYHESHEHTRKWCLQEWYLAELELTRERGLWGPERSSNLDRFALDTTESPCRIRRKLIPNPTFYHHYPYRPYLDLPEAKSLRAKVAISRDSKLYYETLKKRRRTIDSRILDNSMMVNSPSEEQAENFFADMQELNTSIIRRVSIKNEEAKKVDEDVSNDKGEADADEDGYDENAASHDSEKESEFEGKEHDENKSDDLENRRENSVKQQRARGPDNQTLLRLLEQGESLHSMFRCARIQGLDTSEGLLLFGREHYYVVDGFTLLKTREIRDLDFLPQELHDPIVPYMACGNNRPARRTRLCSKFAYDDIREVHKRRYLLQPIAVEVFSADGRNYLLAFPKRMRDRVYQKFISMAKALKDGGSESVSGQRASVPVEQSGRVSLLNSFIGA</sequence>
<evidence type="ECO:0000256" key="2">
    <source>
        <dbReference type="SAM" id="MobiDB-lite"/>
    </source>
</evidence>
<dbReference type="Pfam" id="PF14844">
    <property type="entry name" value="PH_BEACH"/>
    <property type="match status" value="1"/>
</dbReference>
<proteinExistence type="predicted"/>
<keyword evidence="4" id="KW-1185">Reference proteome</keyword>
<organism evidence="4 5">
    <name type="scientific">Syphacia muris</name>
    <dbReference type="NCBI Taxonomy" id="451379"/>
    <lineage>
        <taxon>Eukaryota</taxon>
        <taxon>Metazoa</taxon>
        <taxon>Ecdysozoa</taxon>
        <taxon>Nematoda</taxon>
        <taxon>Chromadorea</taxon>
        <taxon>Rhabditida</taxon>
        <taxon>Spirurina</taxon>
        <taxon>Oxyuridomorpha</taxon>
        <taxon>Oxyuroidea</taxon>
        <taxon>Oxyuridae</taxon>
        <taxon>Syphacia</taxon>
    </lineage>
</organism>
<dbReference type="Gene3D" id="2.30.29.30">
    <property type="entry name" value="Pleckstrin-homology domain (PH domain)/Phosphotyrosine-binding domain (PTB)"/>
    <property type="match status" value="1"/>
</dbReference>
<evidence type="ECO:0000259" key="3">
    <source>
        <dbReference type="PROSITE" id="PS51783"/>
    </source>
</evidence>
<dbReference type="InterPro" id="IPR023362">
    <property type="entry name" value="PH-BEACH_dom"/>
</dbReference>
<dbReference type="PANTHER" id="PTHR46108">
    <property type="entry name" value="BLUE CHEESE"/>
    <property type="match status" value="1"/>
</dbReference>
<accession>A0A0N5AD46</accession>
<dbReference type="InterPro" id="IPR051944">
    <property type="entry name" value="BEACH_domain_protein"/>
</dbReference>
<evidence type="ECO:0000313" key="5">
    <source>
        <dbReference type="WBParaSite" id="SMUV_0000208101-mRNA-1"/>
    </source>
</evidence>
<dbReference type="WBParaSite" id="SMUV_0000208101-mRNA-1">
    <property type="protein sequence ID" value="SMUV_0000208101-mRNA-1"/>
    <property type="gene ID" value="SMUV_0000208101"/>
</dbReference>
<evidence type="ECO:0000256" key="1">
    <source>
        <dbReference type="ARBA" id="ARBA00022574"/>
    </source>
</evidence>
<dbReference type="PROSITE" id="PS51783">
    <property type="entry name" value="PH_BEACH"/>
    <property type="match status" value="1"/>
</dbReference>
<dbReference type="InterPro" id="IPR011993">
    <property type="entry name" value="PH-like_dom_sf"/>
</dbReference>
<dbReference type="Proteomes" id="UP000046393">
    <property type="component" value="Unplaced"/>
</dbReference>
<dbReference type="PANTHER" id="PTHR46108:SF4">
    <property type="entry name" value="BLUE CHEESE"/>
    <property type="match status" value="1"/>
</dbReference>
<name>A0A0N5AD46_9BILA</name>
<feature type="domain" description="BEACH-type PH" evidence="3">
    <location>
        <begin position="2356"/>
        <end position="2483"/>
    </location>
</feature>
<reference evidence="5" key="1">
    <citation type="submission" date="2017-02" db="UniProtKB">
        <authorList>
            <consortium name="WormBaseParasite"/>
        </authorList>
    </citation>
    <scope>IDENTIFICATION</scope>
</reference>
<feature type="compositionally biased region" description="Basic and acidic residues" evidence="2">
    <location>
        <begin position="2306"/>
        <end position="2337"/>
    </location>
</feature>
<dbReference type="SUPFAM" id="SSF50729">
    <property type="entry name" value="PH domain-like"/>
    <property type="match status" value="1"/>
</dbReference>